<feature type="transmembrane region" description="Helical" evidence="8">
    <location>
        <begin position="159"/>
        <end position="179"/>
    </location>
</feature>
<keyword evidence="4" id="KW-1003">Cell membrane</keyword>
<feature type="transmembrane region" description="Helical" evidence="8">
    <location>
        <begin position="125"/>
        <end position="147"/>
    </location>
</feature>
<evidence type="ECO:0000259" key="9">
    <source>
        <dbReference type="Pfam" id="PF01061"/>
    </source>
</evidence>
<organism evidence="10 11">
    <name type="scientific">Mycobacterium shimoidei</name>
    <dbReference type="NCBI Taxonomy" id="29313"/>
    <lineage>
        <taxon>Bacteria</taxon>
        <taxon>Bacillati</taxon>
        <taxon>Actinomycetota</taxon>
        <taxon>Actinomycetes</taxon>
        <taxon>Mycobacteriales</taxon>
        <taxon>Mycobacteriaceae</taxon>
        <taxon>Mycobacterium</taxon>
    </lineage>
</organism>
<evidence type="ECO:0000256" key="1">
    <source>
        <dbReference type="ARBA" id="ARBA00004651"/>
    </source>
</evidence>
<proteinExistence type="inferred from homology"/>
<evidence type="ECO:0000256" key="4">
    <source>
        <dbReference type="ARBA" id="ARBA00022475"/>
    </source>
</evidence>
<dbReference type="PANTHER" id="PTHR30413">
    <property type="entry name" value="INNER MEMBRANE TRANSPORT PERMEASE"/>
    <property type="match status" value="1"/>
</dbReference>
<evidence type="ECO:0000313" key="11">
    <source>
        <dbReference type="Proteomes" id="UP000252015"/>
    </source>
</evidence>
<evidence type="ECO:0000256" key="7">
    <source>
        <dbReference type="ARBA" id="ARBA00023136"/>
    </source>
</evidence>
<dbReference type="Proteomes" id="UP000252015">
    <property type="component" value="Unassembled WGS sequence"/>
</dbReference>
<dbReference type="PANTHER" id="PTHR30413:SF10">
    <property type="entry name" value="CAPSULE POLYSACCHARIDE EXPORT INNER-MEMBRANE PROTEIN CTRC"/>
    <property type="match status" value="1"/>
</dbReference>
<reference evidence="10 11" key="1">
    <citation type="submission" date="2018-05" db="EMBL/GenBank/DDBJ databases">
        <authorList>
            <consortium name="IHU Genomes"/>
        </authorList>
    </citation>
    <scope>NUCLEOTIDE SEQUENCE [LARGE SCALE GENOMIC DNA]</scope>
    <source>
        <strain evidence="10 11">P7336</strain>
    </source>
</reference>
<keyword evidence="3" id="KW-0813">Transport</keyword>
<accession>A0A375YVZ0</accession>
<dbReference type="GO" id="GO:0140359">
    <property type="term" value="F:ABC-type transporter activity"/>
    <property type="evidence" value="ECO:0007669"/>
    <property type="project" value="InterPro"/>
</dbReference>
<evidence type="ECO:0000256" key="5">
    <source>
        <dbReference type="ARBA" id="ARBA00022692"/>
    </source>
</evidence>
<dbReference type="EMBL" id="UEGW01000001">
    <property type="protein sequence ID" value="SRX93006.1"/>
    <property type="molecule type" value="Genomic_DNA"/>
</dbReference>
<dbReference type="Pfam" id="PF01061">
    <property type="entry name" value="ABC2_membrane"/>
    <property type="match status" value="1"/>
</dbReference>
<dbReference type="GO" id="GO:0015920">
    <property type="term" value="P:lipopolysaccharide transport"/>
    <property type="evidence" value="ECO:0007669"/>
    <property type="project" value="TreeGrafter"/>
</dbReference>
<feature type="transmembrane region" description="Helical" evidence="8">
    <location>
        <begin position="47"/>
        <end position="68"/>
    </location>
</feature>
<evidence type="ECO:0000256" key="6">
    <source>
        <dbReference type="ARBA" id="ARBA00022989"/>
    </source>
</evidence>
<keyword evidence="5 8" id="KW-0812">Transmembrane</keyword>
<protein>
    <submittedName>
        <fullName evidence="10">ABC transporter [Mycobacterium leprae TN]</fullName>
    </submittedName>
</protein>
<keyword evidence="11" id="KW-1185">Reference proteome</keyword>
<comment type="subcellular location">
    <subcellularLocation>
        <location evidence="1">Cell membrane</location>
        <topology evidence="1">Multi-pass membrane protein</topology>
    </subcellularLocation>
</comment>
<name>A0A375YVZ0_MYCSH</name>
<feature type="domain" description="ABC-2 type transporter transmembrane" evidence="9">
    <location>
        <begin position="31"/>
        <end position="237"/>
    </location>
</feature>
<keyword evidence="7 8" id="KW-0472">Membrane</keyword>
<feature type="transmembrane region" description="Helical" evidence="8">
    <location>
        <begin position="186"/>
        <end position="205"/>
    </location>
</feature>
<evidence type="ECO:0000313" key="10">
    <source>
        <dbReference type="EMBL" id="SRX93006.1"/>
    </source>
</evidence>
<feature type="transmembrane region" description="Helical" evidence="8">
    <location>
        <begin position="245"/>
        <end position="266"/>
    </location>
</feature>
<feature type="transmembrane region" description="Helical" evidence="8">
    <location>
        <begin position="80"/>
        <end position="105"/>
    </location>
</feature>
<dbReference type="AlphaFoldDB" id="A0A375YVZ0"/>
<gene>
    <name evidence="10" type="ORF">MSP7336_01235</name>
</gene>
<sequence length="277" mass="31724">MTTFEDAAAQSKTLARAWRDLVEGFLRRELWLHLGWQDIKQRYRRSVLGPFWITIATGTTAVAMGGLYSKLFRLDLAVHLPYVTLGLIIWNLINAAIMEGADVFVANEGLIRQLPAPLSLHVYRLVWRQVILFAHNIIIYAVIAIIYPKPWSWADLMVIPALGLIVLNAVWVSLCFGILATRYRDIGPLLFSVVQLLFFMTPIIWNDETLRQQGAGRWGKIVELNPLLHYLDIVRAPLLGAQQELRHWIVVVVLTVIGWVLAAFAMRQYRARVPYWV</sequence>
<evidence type="ECO:0000256" key="3">
    <source>
        <dbReference type="ARBA" id="ARBA00022448"/>
    </source>
</evidence>
<dbReference type="RefSeq" id="WP_113963293.1">
    <property type="nucleotide sequence ID" value="NZ_UEGW01000001.1"/>
</dbReference>
<dbReference type="STRING" id="29313.BHQ16_17360"/>
<comment type="similarity">
    <text evidence="2">Belongs to the ABC-2 integral membrane protein family.</text>
</comment>
<dbReference type="GO" id="GO:0005886">
    <property type="term" value="C:plasma membrane"/>
    <property type="evidence" value="ECO:0007669"/>
    <property type="project" value="UniProtKB-SubCell"/>
</dbReference>
<evidence type="ECO:0000256" key="8">
    <source>
        <dbReference type="SAM" id="Phobius"/>
    </source>
</evidence>
<keyword evidence="6 8" id="KW-1133">Transmembrane helix</keyword>
<evidence type="ECO:0000256" key="2">
    <source>
        <dbReference type="ARBA" id="ARBA00007783"/>
    </source>
</evidence>
<dbReference type="InterPro" id="IPR013525">
    <property type="entry name" value="ABC2_TM"/>
</dbReference>